<evidence type="ECO:0000256" key="1">
    <source>
        <dbReference type="SAM" id="Phobius"/>
    </source>
</evidence>
<protein>
    <submittedName>
        <fullName evidence="2">Uncharacterized protein</fullName>
    </submittedName>
</protein>
<reference evidence="3" key="1">
    <citation type="submission" date="2015-01" db="EMBL/GenBank/DDBJ databases">
        <authorList>
            <person name="Aksoy S."/>
            <person name="Warren W."/>
            <person name="Wilson R.K."/>
        </authorList>
    </citation>
    <scope>NUCLEOTIDE SEQUENCE [LARGE SCALE GENOMIC DNA]</scope>
    <source>
        <strain evidence="3">IAEA</strain>
    </source>
</reference>
<dbReference type="AlphaFoldDB" id="A0A1B0B3V3"/>
<keyword evidence="3" id="KW-1185">Reference proteome</keyword>
<dbReference type="EMBL" id="JXJN01008082">
    <property type="status" value="NOT_ANNOTATED_CDS"/>
    <property type="molecule type" value="Genomic_DNA"/>
</dbReference>
<sequence>MQSALPINRSEAHHILNASSHMSIIVYNGNNCVKQTIEMDTNSRAEQAVNNVHDIYLRCTCKEIRKTFYRFMMWQLSHCPFVYKFVNKSLPNLIYLSMDFLMRHMRQFCAFLMSIVIAIDFVTASEQHDDEGR</sequence>
<name>A0A1B0B3V3_9MUSC</name>
<dbReference type="EMBL" id="JXJN01008081">
    <property type="status" value="NOT_ANNOTATED_CDS"/>
    <property type="molecule type" value="Genomic_DNA"/>
</dbReference>
<dbReference type="VEuPathDB" id="VectorBase:GPPI017966"/>
<keyword evidence="1" id="KW-1133">Transmembrane helix</keyword>
<keyword evidence="1" id="KW-0472">Membrane</keyword>
<evidence type="ECO:0000313" key="2">
    <source>
        <dbReference type="EnsemblMetazoa" id="GPPI017966-PA"/>
    </source>
</evidence>
<accession>A0A1B0B3V3</accession>
<reference evidence="2" key="2">
    <citation type="submission" date="2020-05" db="UniProtKB">
        <authorList>
            <consortium name="EnsemblMetazoa"/>
        </authorList>
    </citation>
    <scope>IDENTIFICATION</scope>
    <source>
        <strain evidence="2">IAEA</strain>
    </source>
</reference>
<keyword evidence="1" id="KW-0812">Transmembrane</keyword>
<organism evidence="2 3">
    <name type="scientific">Glossina palpalis gambiensis</name>
    <dbReference type="NCBI Taxonomy" id="67801"/>
    <lineage>
        <taxon>Eukaryota</taxon>
        <taxon>Metazoa</taxon>
        <taxon>Ecdysozoa</taxon>
        <taxon>Arthropoda</taxon>
        <taxon>Hexapoda</taxon>
        <taxon>Insecta</taxon>
        <taxon>Pterygota</taxon>
        <taxon>Neoptera</taxon>
        <taxon>Endopterygota</taxon>
        <taxon>Diptera</taxon>
        <taxon>Brachycera</taxon>
        <taxon>Muscomorpha</taxon>
        <taxon>Hippoboscoidea</taxon>
        <taxon>Glossinidae</taxon>
        <taxon>Glossina</taxon>
    </lineage>
</organism>
<dbReference type="Proteomes" id="UP000092460">
    <property type="component" value="Unassembled WGS sequence"/>
</dbReference>
<dbReference type="EnsemblMetazoa" id="GPPI017966-RA">
    <property type="protein sequence ID" value="GPPI017966-PA"/>
    <property type="gene ID" value="GPPI017966"/>
</dbReference>
<proteinExistence type="predicted"/>
<feature type="transmembrane region" description="Helical" evidence="1">
    <location>
        <begin position="108"/>
        <end position="125"/>
    </location>
</feature>
<evidence type="ECO:0000313" key="3">
    <source>
        <dbReference type="Proteomes" id="UP000092460"/>
    </source>
</evidence>